<feature type="compositionally biased region" description="Polar residues" evidence="1">
    <location>
        <begin position="422"/>
        <end position="435"/>
    </location>
</feature>
<dbReference type="OrthoDB" id="4519614at2"/>
<dbReference type="RefSeq" id="WP_149429828.1">
    <property type="nucleotide sequence ID" value="NZ_VLNY01000003.1"/>
</dbReference>
<name>A0A5A7SFS4_9NOCA</name>
<feature type="compositionally biased region" description="Acidic residues" evidence="1">
    <location>
        <begin position="452"/>
        <end position="465"/>
    </location>
</feature>
<evidence type="ECO:0000256" key="1">
    <source>
        <dbReference type="SAM" id="MobiDB-lite"/>
    </source>
</evidence>
<proteinExistence type="predicted"/>
<protein>
    <submittedName>
        <fullName evidence="2">Uncharacterized protein</fullName>
    </submittedName>
</protein>
<gene>
    <name evidence="2" type="ORF">FOY51_08765</name>
</gene>
<dbReference type="Proteomes" id="UP000322244">
    <property type="component" value="Unassembled WGS sequence"/>
</dbReference>
<reference evidence="2 3" key="1">
    <citation type="submission" date="2019-07" db="EMBL/GenBank/DDBJ databases">
        <title>Rhodococcus cavernicolus sp. nov., isolated from a cave.</title>
        <authorList>
            <person name="Lee S.D."/>
        </authorList>
    </citation>
    <scope>NUCLEOTIDE SEQUENCE [LARGE SCALE GENOMIC DNA]</scope>
    <source>
        <strain evidence="2 3">C1-24</strain>
    </source>
</reference>
<evidence type="ECO:0000313" key="2">
    <source>
        <dbReference type="EMBL" id="KAA0023483.1"/>
    </source>
</evidence>
<keyword evidence="3" id="KW-1185">Reference proteome</keyword>
<organism evidence="2 3">
    <name type="scientific">Antrihabitans cavernicola</name>
    <dbReference type="NCBI Taxonomy" id="2495913"/>
    <lineage>
        <taxon>Bacteria</taxon>
        <taxon>Bacillati</taxon>
        <taxon>Actinomycetota</taxon>
        <taxon>Actinomycetes</taxon>
        <taxon>Mycobacteriales</taxon>
        <taxon>Nocardiaceae</taxon>
        <taxon>Antrihabitans</taxon>
    </lineage>
</organism>
<evidence type="ECO:0000313" key="3">
    <source>
        <dbReference type="Proteomes" id="UP000322244"/>
    </source>
</evidence>
<feature type="region of interest" description="Disordered" evidence="1">
    <location>
        <begin position="409"/>
        <end position="465"/>
    </location>
</feature>
<accession>A0A5A7SFS4</accession>
<sequence length="465" mass="44805">MSSPVYQPAAYQTPAFQNPAYQPTVLDALRSSPAGPFLDLPLPQLPQPSATGALPPMLPSPIAAAPALPPNPLDMLLQGDGIPALPGIDQLLKPLTDLASGFGSGVLGAFDPTQILSQVSSALDGALQLGQTGLKGLDQVWQSGAAQNAQAMGQSAQVSGDEVSKRGKDISAVTRDAAGSVERGNIKLAGIVQSFVATAVAAAPVIFTPPGQAMLMASAADHLGQALAVVAQTRGELTTHTAHMAALAGPLSVPAGPAPMGAPGQSPFAAASQAVDQGKPLIDSATKSVEGVVQGVSGNSAGSDPSSTYASGLGSGADGSGALLGPAATHAAGTSIGGGGVGGAGGLGSGALGLLGGGSAAGGRQALGSAAPGGLSGAPGAPTGGVAGVPTGTTASGMSGMGGMGGMMGAAGRGGGGDNEHNTPSYLNRPVNNSDVVGELPRVVSPVIGAPDPDEFDDVHDDYLD</sequence>
<feature type="compositionally biased region" description="Low complexity" evidence="1">
    <location>
        <begin position="388"/>
        <end position="398"/>
    </location>
</feature>
<feature type="region of interest" description="Disordered" evidence="1">
    <location>
        <begin position="382"/>
        <end position="401"/>
    </location>
</feature>
<comment type="caution">
    <text evidence="2">The sequence shown here is derived from an EMBL/GenBank/DDBJ whole genome shotgun (WGS) entry which is preliminary data.</text>
</comment>
<dbReference type="EMBL" id="VLNY01000003">
    <property type="protein sequence ID" value="KAA0023483.1"/>
    <property type="molecule type" value="Genomic_DNA"/>
</dbReference>
<dbReference type="AlphaFoldDB" id="A0A5A7SFS4"/>